<accession>A0ACB8R047</accession>
<gene>
    <name evidence="1" type="ORF">FA95DRAFT_1578821</name>
</gene>
<dbReference type="EMBL" id="MU276928">
    <property type="protein sequence ID" value="KAI0037474.1"/>
    <property type="molecule type" value="Genomic_DNA"/>
</dbReference>
<evidence type="ECO:0000313" key="2">
    <source>
        <dbReference type="Proteomes" id="UP000814033"/>
    </source>
</evidence>
<dbReference type="Proteomes" id="UP000814033">
    <property type="component" value="Unassembled WGS sequence"/>
</dbReference>
<sequence length="579" mass="65584">MTRTAPSSADVSSPIHSSASSLPPDDSNDESVPENEEEDRQLKPIKPSGPPKKDNSKAARERNIIYSTAKPVRLRELPGPELARTYTALDNRAAATSGDTFVEPWSQEARTHEQMAELMDNVTKNSIYSTNLFSILMIPADAFWGTKDNFYKRLKELNDEGAFKDEGWRDAAEEDPENKRKPTQKFDNVTPNRFETEHDFCVWIDKVVEWMVVKSGTKIKPRVFSHEYSTKKLPGVPLFRHPDIIVARNRPKDWIQAHTVVEITRDPKPRLGETIAGRAVCIATAQFGRRFFPAIWISPKHIGVHYYNHTNFFMCKSPARDENLFRLITFLAFAPDRYLGIDETVRRDRNGNILGIKYREEMYKFERTLYKDISIHGPAVWACLVSKKGREFVLEDSWPDASRVHLGGYFLAEAAKHGINGVPKLVKNDGEADEEVPVHGGKSDQVIARELLDNKLPRRHTGGVDMLEVVEDTAYSEPETDSESEADSAPEADSRSDGGTLVDEDISPPEPEAPVRILDDDDGNSGKGIRKHSRLLTTPERRPIYHFQNRSELVRGIIDIVTVHEKLYNTAHILTRDMT</sequence>
<comment type="caution">
    <text evidence="1">The sequence shown here is derived from an EMBL/GenBank/DDBJ whole genome shotgun (WGS) entry which is preliminary data.</text>
</comment>
<protein>
    <submittedName>
        <fullName evidence="1">Uncharacterized protein</fullName>
    </submittedName>
</protein>
<name>A0ACB8R047_9AGAM</name>
<evidence type="ECO:0000313" key="1">
    <source>
        <dbReference type="EMBL" id="KAI0037474.1"/>
    </source>
</evidence>
<organism evidence="1 2">
    <name type="scientific">Auriscalpium vulgare</name>
    <dbReference type="NCBI Taxonomy" id="40419"/>
    <lineage>
        <taxon>Eukaryota</taxon>
        <taxon>Fungi</taxon>
        <taxon>Dikarya</taxon>
        <taxon>Basidiomycota</taxon>
        <taxon>Agaricomycotina</taxon>
        <taxon>Agaricomycetes</taxon>
        <taxon>Russulales</taxon>
        <taxon>Auriscalpiaceae</taxon>
        <taxon>Auriscalpium</taxon>
    </lineage>
</organism>
<feature type="non-terminal residue" evidence="1">
    <location>
        <position position="579"/>
    </location>
</feature>
<reference evidence="1" key="2">
    <citation type="journal article" date="2022" name="New Phytol.">
        <title>Evolutionary transition to the ectomycorrhizal habit in the genomes of a hyperdiverse lineage of mushroom-forming fungi.</title>
        <authorList>
            <person name="Looney B."/>
            <person name="Miyauchi S."/>
            <person name="Morin E."/>
            <person name="Drula E."/>
            <person name="Courty P.E."/>
            <person name="Kohler A."/>
            <person name="Kuo A."/>
            <person name="LaButti K."/>
            <person name="Pangilinan J."/>
            <person name="Lipzen A."/>
            <person name="Riley R."/>
            <person name="Andreopoulos W."/>
            <person name="He G."/>
            <person name="Johnson J."/>
            <person name="Nolan M."/>
            <person name="Tritt A."/>
            <person name="Barry K.W."/>
            <person name="Grigoriev I.V."/>
            <person name="Nagy L.G."/>
            <person name="Hibbett D."/>
            <person name="Henrissat B."/>
            <person name="Matheny P.B."/>
            <person name="Labbe J."/>
            <person name="Martin F.M."/>
        </authorList>
    </citation>
    <scope>NUCLEOTIDE SEQUENCE</scope>
    <source>
        <strain evidence="1">FP105234-sp</strain>
    </source>
</reference>
<proteinExistence type="predicted"/>
<keyword evidence="2" id="KW-1185">Reference proteome</keyword>
<reference evidence="1" key="1">
    <citation type="submission" date="2021-02" db="EMBL/GenBank/DDBJ databases">
        <authorList>
            <consortium name="DOE Joint Genome Institute"/>
            <person name="Ahrendt S."/>
            <person name="Looney B.P."/>
            <person name="Miyauchi S."/>
            <person name="Morin E."/>
            <person name="Drula E."/>
            <person name="Courty P.E."/>
            <person name="Chicoki N."/>
            <person name="Fauchery L."/>
            <person name="Kohler A."/>
            <person name="Kuo A."/>
            <person name="Labutti K."/>
            <person name="Pangilinan J."/>
            <person name="Lipzen A."/>
            <person name="Riley R."/>
            <person name="Andreopoulos W."/>
            <person name="He G."/>
            <person name="Johnson J."/>
            <person name="Barry K.W."/>
            <person name="Grigoriev I.V."/>
            <person name="Nagy L."/>
            <person name="Hibbett D."/>
            <person name="Henrissat B."/>
            <person name="Matheny P.B."/>
            <person name="Labbe J."/>
            <person name="Martin F."/>
        </authorList>
    </citation>
    <scope>NUCLEOTIDE SEQUENCE</scope>
    <source>
        <strain evidence="1">FP105234-sp</strain>
    </source>
</reference>